<dbReference type="Proteomes" id="UP001601288">
    <property type="component" value="Unassembled WGS sequence"/>
</dbReference>
<evidence type="ECO:0000313" key="2">
    <source>
        <dbReference type="Proteomes" id="UP001601288"/>
    </source>
</evidence>
<proteinExistence type="predicted"/>
<protein>
    <submittedName>
        <fullName evidence="1">Glycoside hydrolase family 16 protein</fullName>
    </submittedName>
</protein>
<dbReference type="CDD" id="cd00413">
    <property type="entry name" value="Glyco_hydrolase_16"/>
    <property type="match status" value="1"/>
</dbReference>
<comment type="caution">
    <text evidence="1">The sequence shown here is derived from an EMBL/GenBank/DDBJ whole genome shotgun (WGS) entry which is preliminary data.</text>
</comment>
<dbReference type="EMBL" id="JBIAFP010000012">
    <property type="protein sequence ID" value="MFE9227091.1"/>
    <property type="molecule type" value="Genomic_DNA"/>
</dbReference>
<keyword evidence="2" id="KW-1185">Reference proteome</keyword>
<dbReference type="Gene3D" id="2.60.120.200">
    <property type="match status" value="1"/>
</dbReference>
<reference evidence="1 2" key="1">
    <citation type="submission" date="2024-10" db="EMBL/GenBank/DDBJ databases">
        <title>The Natural Products Discovery Center: Release of the First 8490 Sequenced Strains for Exploring Actinobacteria Biosynthetic Diversity.</title>
        <authorList>
            <person name="Kalkreuter E."/>
            <person name="Kautsar S.A."/>
            <person name="Yang D."/>
            <person name="Bader C.D."/>
            <person name="Teijaro C.N."/>
            <person name="Fluegel L."/>
            <person name="Davis C.M."/>
            <person name="Simpson J.R."/>
            <person name="Lauterbach L."/>
            <person name="Steele A.D."/>
            <person name="Gui C."/>
            <person name="Meng S."/>
            <person name="Li G."/>
            <person name="Viehrig K."/>
            <person name="Ye F."/>
            <person name="Su P."/>
            <person name="Kiefer A.F."/>
            <person name="Nichols A."/>
            <person name="Cepeda A.J."/>
            <person name="Yan W."/>
            <person name="Fan B."/>
            <person name="Jiang Y."/>
            <person name="Adhikari A."/>
            <person name="Zheng C.-J."/>
            <person name="Schuster L."/>
            <person name="Cowan T.M."/>
            <person name="Smanski M.J."/>
            <person name="Chevrette M.G."/>
            <person name="De Carvalho L.P.S."/>
            <person name="Shen B."/>
        </authorList>
    </citation>
    <scope>NUCLEOTIDE SEQUENCE [LARGE SCALE GENOMIC DNA]</scope>
    <source>
        <strain evidence="1 2">NPDC007066</strain>
    </source>
</reference>
<organism evidence="1 2">
    <name type="scientific">Streptomyces massasporeus</name>
    <dbReference type="NCBI Taxonomy" id="67324"/>
    <lineage>
        <taxon>Bacteria</taxon>
        <taxon>Bacillati</taxon>
        <taxon>Actinomycetota</taxon>
        <taxon>Actinomycetes</taxon>
        <taxon>Kitasatosporales</taxon>
        <taxon>Streptomycetaceae</taxon>
        <taxon>Streptomyces</taxon>
    </lineage>
</organism>
<dbReference type="SUPFAM" id="SSF49899">
    <property type="entry name" value="Concanavalin A-like lectins/glucanases"/>
    <property type="match status" value="1"/>
</dbReference>
<dbReference type="RefSeq" id="WP_358289557.1">
    <property type="nucleotide sequence ID" value="NZ_JBEYGJ010000039.1"/>
</dbReference>
<sequence length="271" mass="29772">MGADGLRLPEPPAHEPAFEDDFTVPRLSKERWVDHYLPHWTSPERSRARYDIDDSGLRLRIDADQPDWREEDAPLRVSNVQTGVFSGPAGSLRGTHRHRSDGLVVRTETPERLLWAPAAGRVEVTVSASVDEGCMLAAWLVGTEHLSEGDSGEICMFEIDAVGEGESHARCGVKAHSDGRLTTDVTEVVVPLDASQPHTWTAVWGPSGTIIGCEGVIVRRMAQSPRYPLFLMIDLFELGPRSHSGTSYPKTAHVHGVRGWDALDRPEADAS</sequence>
<dbReference type="GO" id="GO:0016787">
    <property type="term" value="F:hydrolase activity"/>
    <property type="evidence" value="ECO:0007669"/>
    <property type="project" value="UniProtKB-KW"/>
</dbReference>
<keyword evidence="1" id="KW-0378">Hydrolase</keyword>
<dbReference type="InterPro" id="IPR013320">
    <property type="entry name" value="ConA-like_dom_sf"/>
</dbReference>
<accession>A0ABW6LIP2</accession>
<name>A0ABW6LIP2_9ACTN</name>
<evidence type="ECO:0000313" key="1">
    <source>
        <dbReference type="EMBL" id="MFE9227091.1"/>
    </source>
</evidence>
<gene>
    <name evidence="1" type="ORF">ACFYM3_21110</name>
</gene>